<feature type="binding site" description="axial binding residue" evidence="7">
    <location>
        <position position="355"/>
    </location>
    <ligand>
        <name>heme</name>
        <dbReference type="ChEBI" id="CHEBI:30413"/>
    </ligand>
    <ligandPart>
        <name>Fe</name>
        <dbReference type="ChEBI" id="CHEBI:18248"/>
    </ligandPart>
</feature>
<dbReference type="STRING" id="3469.A0A4Y7J999"/>
<dbReference type="GO" id="GO:0020037">
    <property type="term" value="F:heme binding"/>
    <property type="evidence" value="ECO:0007669"/>
    <property type="project" value="InterPro"/>
</dbReference>
<dbReference type="Proteomes" id="UP000316621">
    <property type="component" value="Chromosome 4"/>
</dbReference>
<keyword evidence="3 7" id="KW-0479">Metal-binding</keyword>
<dbReference type="EMBL" id="CM010718">
    <property type="protein sequence ID" value="RZC57713.1"/>
    <property type="molecule type" value="Genomic_DNA"/>
</dbReference>
<dbReference type="PANTHER" id="PTHR47955:SF18">
    <property type="entry name" value="CYTOCHROME P450 71A1-LIKE"/>
    <property type="match status" value="1"/>
</dbReference>
<dbReference type="PROSITE" id="PS00086">
    <property type="entry name" value="CYTOCHROME_P450"/>
    <property type="match status" value="1"/>
</dbReference>
<dbReference type="CDD" id="cd11072">
    <property type="entry name" value="CYP71-like"/>
    <property type="match status" value="1"/>
</dbReference>
<dbReference type="GO" id="GO:0033075">
    <property type="term" value="P:isoquinoline alkaloid biosynthetic process"/>
    <property type="evidence" value="ECO:0007669"/>
    <property type="project" value="UniProtKB-ARBA"/>
</dbReference>
<reference evidence="9 10" key="1">
    <citation type="journal article" date="2018" name="Science">
        <title>The opium poppy genome and morphinan production.</title>
        <authorList>
            <person name="Guo L."/>
            <person name="Winzer T."/>
            <person name="Yang X."/>
            <person name="Li Y."/>
            <person name="Ning Z."/>
            <person name="He Z."/>
            <person name="Teodor R."/>
            <person name="Lu Y."/>
            <person name="Bowser T.A."/>
            <person name="Graham I.A."/>
            <person name="Ye K."/>
        </authorList>
    </citation>
    <scope>NUCLEOTIDE SEQUENCE [LARGE SCALE GENOMIC DNA]</scope>
    <source>
        <strain evidence="10">cv. HN1</strain>
        <tissue evidence="9">Leaves</tissue>
    </source>
</reference>
<dbReference type="GO" id="GO:0004497">
    <property type="term" value="F:monooxygenase activity"/>
    <property type="evidence" value="ECO:0007669"/>
    <property type="project" value="UniProtKB-KW"/>
</dbReference>
<dbReference type="PRINTS" id="PR00385">
    <property type="entry name" value="P450"/>
</dbReference>
<evidence type="ECO:0000256" key="8">
    <source>
        <dbReference type="RuleBase" id="RU000461"/>
    </source>
</evidence>
<dbReference type="AlphaFoldDB" id="A0A4Y7J999"/>
<dbReference type="InterPro" id="IPR001128">
    <property type="entry name" value="Cyt_P450"/>
</dbReference>
<evidence type="ECO:0000256" key="5">
    <source>
        <dbReference type="ARBA" id="ARBA00023004"/>
    </source>
</evidence>
<dbReference type="Gramene" id="RZC57713">
    <property type="protein sequence ID" value="RZC57713"/>
    <property type="gene ID" value="C5167_005016"/>
</dbReference>
<evidence type="ECO:0000313" key="9">
    <source>
        <dbReference type="EMBL" id="RZC57713.1"/>
    </source>
</evidence>
<dbReference type="PROSITE" id="PS51257">
    <property type="entry name" value="PROKAR_LIPOPROTEIN"/>
    <property type="match status" value="1"/>
</dbReference>
<dbReference type="Pfam" id="PF00067">
    <property type="entry name" value="p450"/>
    <property type="match status" value="1"/>
</dbReference>
<dbReference type="FunFam" id="1.10.630.10:FF:000043">
    <property type="entry name" value="Cytochrome P450 99A2"/>
    <property type="match status" value="1"/>
</dbReference>
<dbReference type="SUPFAM" id="SSF48264">
    <property type="entry name" value="Cytochrome P450"/>
    <property type="match status" value="1"/>
</dbReference>
<protein>
    <recommendedName>
        <fullName evidence="11">Cytochrome P450</fullName>
    </recommendedName>
</protein>
<dbReference type="PANTHER" id="PTHR47955">
    <property type="entry name" value="CYTOCHROME P450 FAMILY 71 PROTEIN"/>
    <property type="match status" value="1"/>
</dbReference>
<dbReference type="GO" id="GO:0005506">
    <property type="term" value="F:iron ion binding"/>
    <property type="evidence" value="ECO:0007669"/>
    <property type="project" value="InterPro"/>
</dbReference>
<evidence type="ECO:0000256" key="2">
    <source>
        <dbReference type="ARBA" id="ARBA00022617"/>
    </source>
</evidence>
<dbReference type="PRINTS" id="PR00463">
    <property type="entry name" value="EP450I"/>
</dbReference>
<keyword evidence="5 7" id="KW-0408">Iron</keyword>
<gene>
    <name evidence="9" type="ORF">C5167_005016</name>
</gene>
<dbReference type="GO" id="GO:0016705">
    <property type="term" value="F:oxidoreductase activity, acting on paired donors, with incorporation or reduction of molecular oxygen"/>
    <property type="evidence" value="ECO:0007669"/>
    <property type="project" value="InterPro"/>
</dbReference>
<dbReference type="Gene3D" id="1.10.630.10">
    <property type="entry name" value="Cytochrome P450"/>
    <property type="match status" value="1"/>
</dbReference>
<dbReference type="InterPro" id="IPR002401">
    <property type="entry name" value="Cyt_P450_E_grp-I"/>
</dbReference>
<dbReference type="OMA" id="KDIRASC"/>
<accession>A0A4Y7J999</accession>
<evidence type="ECO:0000313" key="10">
    <source>
        <dbReference type="Proteomes" id="UP000316621"/>
    </source>
</evidence>
<evidence type="ECO:0000256" key="7">
    <source>
        <dbReference type="PIRSR" id="PIRSR602401-1"/>
    </source>
</evidence>
<keyword evidence="4 8" id="KW-0560">Oxidoreductase</keyword>
<evidence type="ECO:0000256" key="6">
    <source>
        <dbReference type="ARBA" id="ARBA00023033"/>
    </source>
</evidence>
<organism evidence="9 10">
    <name type="scientific">Papaver somniferum</name>
    <name type="common">Opium poppy</name>
    <dbReference type="NCBI Taxonomy" id="3469"/>
    <lineage>
        <taxon>Eukaryota</taxon>
        <taxon>Viridiplantae</taxon>
        <taxon>Streptophyta</taxon>
        <taxon>Embryophyta</taxon>
        <taxon>Tracheophyta</taxon>
        <taxon>Spermatophyta</taxon>
        <taxon>Magnoliopsida</taxon>
        <taxon>Ranunculales</taxon>
        <taxon>Papaveraceae</taxon>
        <taxon>Papaveroideae</taxon>
        <taxon>Papaver</taxon>
    </lineage>
</organism>
<evidence type="ECO:0000256" key="1">
    <source>
        <dbReference type="ARBA" id="ARBA00010617"/>
    </source>
</evidence>
<comment type="similarity">
    <text evidence="1 8">Belongs to the cytochrome P450 family.</text>
</comment>
<evidence type="ECO:0000256" key="3">
    <source>
        <dbReference type="ARBA" id="ARBA00022723"/>
    </source>
</evidence>
<keyword evidence="6 8" id="KW-0503">Monooxygenase</keyword>
<evidence type="ECO:0008006" key="11">
    <source>
        <dbReference type="Google" id="ProtNLM"/>
    </source>
</evidence>
<dbReference type="InterPro" id="IPR036396">
    <property type="entry name" value="Cyt_P450_sf"/>
</dbReference>
<keyword evidence="10" id="KW-1185">Reference proteome</keyword>
<proteinExistence type="inferred from homology"/>
<keyword evidence="2 7" id="KW-0349">Heme</keyword>
<sequence length="417" mass="47119">MAKEIMKNQGLVFPNKPSSTATNALFYGCTDIGFAPYGEYWRQVRKICVLELLNAKRVHSFKNVREEEVDTVIQKISSSCSSMEEGEVVINLSKVLLTLTNNIVSRCAIGAKYESAHENKSGELSREISRLLGAFSFGDYFPSLGWMDVVIGLSSKLKKVSQELDAFFNQVIDEHLLGQVRDVNKLDLTDILLLSQKDNPNITRNNIKAIILDMLAGGTDTTATIMEWAMAELIKNPKVMQIAQDEVRRVVGNKHKLEEEDIKQMDYLICIVKESLRLHSPVPLVPRESSKSTQIAGYDIPLHTKVYINVWAIHRDAKLWDDPELFLPERFMNNSIDFEGQEFEFIPFGSGRRGCPGILFGITVVEYILANLLYYFNWELPAGDKREDLDMTEAFGLTVNKKIPLNVVPEIYTIASA</sequence>
<name>A0A4Y7J999_PAPSO</name>
<comment type="cofactor">
    <cofactor evidence="7">
        <name>heme</name>
        <dbReference type="ChEBI" id="CHEBI:30413"/>
    </cofactor>
</comment>
<evidence type="ECO:0000256" key="4">
    <source>
        <dbReference type="ARBA" id="ARBA00023002"/>
    </source>
</evidence>
<dbReference type="InterPro" id="IPR017972">
    <property type="entry name" value="Cyt_P450_CS"/>
</dbReference>